<evidence type="ECO:0000313" key="3">
    <source>
        <dbReference type="EnsemblMetazoa" id="Aqu2.1.05193_001"/>
    </source>
</evidence>
<dbReference type="EnsemblMetazoa" id="Aqu2.1.05193_001">
    <property type="protein sequence ID" value="Aqu2.1.05193_001"/>
    <property type="gene ID" value="Aqu2.1.05193"/>
</dbReference>
<dbReference type="eggNOG" id="KOG1075">
    <property type="taxonomic scope" value="Eukaryota"/>
</dbReference>
<sequence>SSSSSAVATCPQPAASHVGASSSDYSGSSSPAVTPQPSPARSLSFLPRVPTIRRLPKASRRLAVEKFSALLEGVVRDNTPSSWVSLLLFTSNCLYSPRRGGRRWSLATIINKQLEDGSGPPQGLLQPSRSFPGSLPPEYLRDAVSSRLEEGDFRGAIRLASASESLAPHSAATFRALQEKHPSPSSSSSPPPPAPTSIFPVTEPEVARAILSFPQGSSGGPDNLRPQLLKDMLSTEPQVPGHSRFLSSLAAFSSLVLEGRTPDSIRPFFFGARLIALQKKGGGIRPIAVGCSLRRLVAKIACSQVADDMAELLSPRQIGFGVKGGIEAAVHAARLFLNQMPPVEAFVKLDFKNAFNSINRDNMLSSVLSLCPSLYPLVYSSYSSPSSLFWGNEVIPSAEGVQQGDPLGPLLFCLSLHRFLRRLNSPFCVGYLDDISLGGPVSSLLSDLTIVKEAESVGLVLNSKKSEIITKDDDTLQNLRTTLPGAISCAPGDANLLGSPLGDPASLSSAISDKLSSLRRLGDRLQLFSSHDAFLLLRYSFAIPKLIFLLRTSPAFLSPLLHEYDSSICSLLSSLLNVNLDYNTTAWAQASLPVRMGGLGIRRAVQLAPSCFLSSAAASRDLVDRILPAHLSQTPLLYVDQAYAAWSSAYPSLNPPPADVRSVQKAWDSLVAQATFDSLLHEAPDNRVRGRLLAVSSPESGAWLNAAPITSLGLRMDDSTIRSAVAIRL</sequence>
<evidence type="ECO:0000256" key="1">
    <source>
        <dbReference type="SAM" id="MobiDB-lite"/>
    </source>
</evidence>
<dbReference type="PROSITE" id="PS50878">
    <property type="entry name" value="RT_POL"/>
    <property type="match status" value="1"/>
</dbReference>
<reference evidence="3" key="1">
    <citation type="submission" date="2017-05" db="UniProtKB">
        <authorList>
            <consortium name="EnsemblMetazoa"/>
        </authorList>
    </citation>
    <scope>IDENTIFICATION</scope>
</reference>
<dbReference type="PANTHER" id="PTHR48462">
    <property type="entry name" value="PROTEIN, PUTATIVE-RELATED"/>
    <property type="match status" value="1"/>
</dbReference>
<dbReference type="OrthoDB" id="2016582at2759"/>
<feature type="compositionally biased region" description="Polar residues" evidence="1">
    <location>
        <begin position="31"/>
        <end position="41"/>
    </location>
</feature>
<evidence type="ECO:0000259" key="2">
    <source>
        <dbReference type="PROSITE" id="PS50878"/>
    </source>
</evidence>
<dbReference type="InterPro" id="IPR000477">
    <property type="entry name" value="RT_dom"/>
</dbReference>
<accession>A0A1X7SSY7</accession>
<proteinExistence type="predicted"/>
<feature type="region of interest" description="Disordered" evidence="1">
    <location>
        <begin position="1"/>
        <end position="45"/>
    </location>
</feature>
<dbReference type="OMA" id="NSEESWF"/>
<dbReference type="AlphaFoldDB" id="A0A1X7SSY7"/>
<dbReference type="InterPro" id="IPR043502">
    <property type="entry name" value="DNA/RNA_pol_sf"/>
</dbReference>
<protein>
    <recommendedName>
        <fullName evidence="2">Reverse transcriptase domain-containing protein</fullName>
    </recommendedName>
</protein>
<dbReference type="InParanoid" id="A0A1X7SSY7"/>
<dbReference type="SUPFAM" id="SSF56672">
    <property type="entry name" value="DNA/RNA polymerases"/>
    <property type="match status" value="1"/>
</dbReference>
<organism evidence="3">
    <name type="scientific">Amphimedon queenslandica</name>
    <name type="common">Sponge</name>
    <dbReference type="NCBI Taxonomy" id="400682"/>
    <lineage>
        <taxon>Eukaryota</taxon>
        <taxon>Metazoa</taxon>
        <taxon>Porifera</taxon>
        <taxon>Demospongiae</taxon>
        <taxon>Heteroscleromorpha</taxon>
        <taxon>Haplosclerida</taxon>
        <taxon>Niphatidae</taxon>
        <taxon>Amphimedon</taxon>
    </lineage>
</organism>
<feature type="compositionally biased region" description="Low complexity" evidence="1">
    <location>
        <begin position="21"/>
        <end position="30"/>
    </location>
</feature>
<dbReference type="PANTHER" id="PTHR48462:SF1">
    <property type="entry name" value="PROTEIN, PUTATIVE-RELATED"/>
    <property type="match status" value="1"/>
</dbReference>
<feature type="region of interest" description="Disordered" evidence="1">
    <location>
        <begin position="176"/>
        <end position="199"/>
    </location>
</feature>
<name>A0A1X7SSY7_AMPQE</name>
<dbReference type="Pfam" id="PF00078">
    <property type="entry name" value="RVT_1"/>
    <property type="match status" value="1"/>
</dbReference>
<feature type="domain" description="Reverse transcriptase" evidence="2">
    <location>
        <begin position="258"/>
        <end position="483"/>
    </location>
</feature>
<feature type="region of interest" description="Disordered" evidence="1">
    <location>
        <begin position="115"/>
        <end position="136"/>
    </location>
</feature>